<dbReference type="AlphaFoldDB" id="A0A4Z1PEN7"/>
<evidence type="ECO:0000313" key="1">
    <source>
        <dbReference type="EMBL" id="TID23656.1"/>
    </source>
</evidence>
<evidence type="ECO:0000313" key="2">
    <source>
        <dbReference type="Proteomes" id="UP000298493"/>
    </source>
</evidence>
<name>A0A4Z1PEN7_9PEZI</name>
<reference evidence="1 2" key="1">
    <citation type="submission" date="2019-04" db="EMBL/GenBank/DDBJ databases">
        <title>High contiguity whole genome sequence and gene annotation resource for two Venturia nashicola isolates.</title>
        <authorList>
            <person name="Prokchorchik M."/>
            <person name="Won K."/>
            <person name="Lee Y."/>
            <person name="Choi E.D."/>
            <person name="Segonzac C."/>
            <person name="Sohn K.H."/>
        </authorList>
    </citation>
    <scope>NUCLEOTIDE SEQUENCE [LARGE SCALE GENOMIC DNA]</scope>
    <source>
        <strain evidence="1 2">PRI2</strain>
    </source>
</reference>
<keyword evidence="2" id="KW-1185">Reference proteome</keyword>
<comment type="caution">
    <text evidence="1">The sequence shown here is derived from an EMBL/GenBank/DDBJ whole genome shotgun (WGS) entry which is preliminary data.</text>
</comment>
<sequence>MASPPVSFNFMPSGYAQFRSRGCVHGTGTKCVEWGKRPIAMVVYTMPATVLVVLRLGHQRPKLVADA</sequence>
<proteinExistence type="predicted"/>
<protein>
    <submittedName>
        <fullName evidence="1">Uncharacterized protein</fullName>
    </submittedName>
</protein>
<gene>
    <name evidence="1" type="ORF">E6O75_ATG03292</name>
</gene>
<accession>A0A4Z1PEN7</accession>
<dbReference type="EMBL" id="SNSC02000006">
    <property type="protein sequence ID" value="TID23656.1"/>
    <property type="molecule type" value="Genomic_DNA"/>
</dbReference>
<dbReference type="Proteomes" id="UP000298493">
    <property type="component" value="Unassembled WGS sequence"/>
</dbReference>
<organism evidence="1 2">
    <name type="scientific">Venturia nashicola</name>
    <dbReference type="NCBI Taxonomy" id="86259"/>
    <lineage>
        <taxon>Eukaryota</taxon>
        <taxon>Fungi</taxon>
        <taxon>Dikarya</taxon>
        <taxon>Ascomycota</taxon>
        <taxon>Pezizomycotina</taxon>
        <taxon>Dothideomycetes</taxon>
        <taxon>Pleosporomycetidae</taxon>
        <taxon>Venturiales</taxon>
        <taxon>Venturiaceae</taxon>
        <taxon>Venturia</taxon>
    </lineage>
</organism>